<accession>A0A4Q7LYG2</accession>
<evidence type="ECO:0000313" key="1">
    <source>
        <dbReference type="EMBL" id="RZS60265.1"/>
    </source>
</evidence>
<organism evidence="1 2">
    <name type="scientific">Xylanimonas ulmi</name>
    <dbReference type="NCBI Taxonomy" id="228973"/>
    <lineage>
        <taxon>Bacteria</taxon>
        <taxon>Bacillati</taxon>
        <taxon>Actinomycetota</taxon>
        <taxon>Actinomycetes</taxon>
        <taxon>Micrococcales</taxon>
        <taxon>Promicromonosporaceae</taxon>
        <taxon>Xylanimonas</taxon>
    </lineage>
</organism>
<dbReference type="AlphaFoldDB" id="A0A4Q7LYG2"/>
<dbReference type="EMBL" id="SGWX01000001">
    <property type="protein sequence ID" value="RZS60265.1"/>
    <property type="molecule type" value="Genomic_DNA"/>
</dbReference>
<name>A0A4Q7LYG2_9MICO</name>
<reference evidence="1 2" key="1">
    <citation type="submission" date="2019-02" db="EMBL/GenBank/DDBJ databases">
        <title>Sequencing the genomes of 1000 actinobacteria strains.</title>
        <authorList>
            <person name="Klenk H.-P."/>
        </authorList>
    </citation>
    <scope>NUCLEOTIDE SEQUENCE [LARGE SCALE GENOMIC DNA]</scope>
    <source>
        <strain evidence="1 2">DSM 16932</strain>
    </source>
</reference>
<proteinExistence type="predicted"/>
<dbReference type="RefSeq" id="WP_165399811.1">
    <property type="nucleotide sequence ID" value="NZ_SGWX01000001.1"/>
</dbReference>
<protein>
    <submittedName>
        <fullName evidence="1">Uncharacterized protein</fullName>
    </submittedName>
</protein>
<dbReference type="Proteomes" id="UP000293852">
    <property type="component" value="Unassembled WGS sequence"/>
</dbReference>
<comment type="caution">
    <text evidence="1">The sequence shown here is derived from an EMBL/GenBank/DDBJ whole genome shotgun (WGS) entry which is preliminary data.</text>
</comment>
<evidence type="ECO:0000313" key="2">
    <source>
        <dbReference type="Proteomes" id="UP000293852"/>
    </source>
</evidence>
<gene>
    <name evidence="1" type="ORF">EV386_0517</name>
</gene>
<sequence>MDPQSYVTSWRAAETLRAIEAEHRRQAAERPEQQIRRHWSPSKHLRFGVAVRRAR</sequence>
<keyword evidence="2" id="KW-1185">Reference proteome</keyword>